<dbReference type="OrthoDB" id="1667348at2759"/>
<evidence type="ECO:0000256" key="7">
    <source>
        <dbReference type="SAM" id="Phobius"/>
    </source>
</evidence>
<feature type="non-terminal residue" evidence="8">
    <location>
        <position position="1"/>
    </location>
</feature>
<feature type="transmembrane region" description="Helical" evidence="7">
    <location>
        <begin position="21"/>
        <end position="45"/>
    </location>
</feature>
<name>S8DGN6_9LAMI</name>
<dbReference type="Proteomes" id="UP000015453">
    <property type="component" value="Unassembled WGS sequence"/>
</dbReference>
<keyword evidence="2 7" id="KW-0812">Transmembrane</keyword>
<accession>S8DGN6</accession>
<comment type="caution">
    <text evidence="8">The sequence shown here is derived from an EMBL/GenBank/DDBJ whole genome shotgun (WGS) entry which is preliminary data.</text>
</comment>
<dbReference type="GO" id="GO:0012505">
    <property type="term" value="C:endomembrane system"/>
    <property type="evidence" value="ECO:0007669"/>
    <property type="project" value="UniProtKB-SubCell"/>
</dbReference>
<dbReference type="PANTHER" id="PTHR31769">
    <property type="entry name" value="OS07G0462200 PROTEIN-RELATED"/>
    <property type="match status" value="1"/>
</dbReference>
<evidence type="ECO:0000256" key="4">
    <source>
        <dbReference type="ARBA" id="ARBA00022989"/>
    </source>
</evidence>
<feature type="transmembrane region" description="Helical" evidence="7">
    <location>
        <begin position="92"/>
        <end position="113"/>
    </location>
</feature>
<evidence type="ECO:0000313" key="9">
    <source>
        <dbReference type="Proteomes" id="UP000015453"/>
    </source>
</evidence>
<protein>
    <submittedName>
        <fullName evidence="8">Uncharacterized protein</fullName>
    </submittedName>
</protein>
<dbReference type="InterPro" id="IPR052222">
    <property type="entry name" value="DESIGUAL"/>
</dbReference>
<comment type="subcellular location">
    <subcellularLocation>
        <location evidence="1">Endomembrane system</location>
        <topology evidence="1">Multi-pass membrane protein</topology>
    </subcellularLocation>
</comment>
<dbReference type="AlphaFoldDB" id="S8DGN6"/>
<organism evidence="8 9">
    <name type="scientific">Genlisea aurea</name>
    <dbReference type="NCBI Taxonomy" id="192259"/>
    <lineage>
        <taxon>Eukaryota</taxon>
        <taxon>Viridiplantae</taxon>
        <taxon>Streptophyta</taxon>
        <taxon>Embryophyta</taxon>
        <taxon>Tracheophyta</taxon>
        <taxon>Spermatophyta</taxon>
        <taxon>Magnoliopsida</taxon>
        <taxon>eudicotyledons</taxon>
        <taxon>Gunneridae</taxon>
        <taxon>Pentapetalae</taxon>
        <taxon>asterids</taxon>
        <taxon>lamiids</taxon>
        <taxon>Lamiales</taxon>
        <taxon>Lentibulariaceae</taxon>
        <taxon>Genlisea</taxon>
    </lineage>
</organism>
<keyword evidence="3" id="KW-0732">Signal</keyword>
<comment type="similarity">
    <text evidence="6">Belongs to the DESIGUAL family.</text>
</comment>
<evidence type="ECO:0000256" key="6">
    <source>
        <dbReference type="ARBA" id="ARBA00029467"/>
    </source>
</evidence>
<evidence type="ECO:0000256" key="2">
    <source>
        <dbReference type="ARBA" id="ARBA00022692"/>
    </source>
</evidence>
<reference evidence="8 9" key="1">
    <citation type="journal article" date="2013" name="BMC Genomics">
        <title>The miniature genome of a carnivorous plant Genlisea aurea contains a low number of genes and short non-coding sequences.</title>
        <authorList>
            <person name="Leushkin E.V."/>
            <person name="Sutormin R.A."/>
            <person name="Nabieva E.R."/>
            <person name="Penin A.A."/>
            <person name="Kondrashov A.S."/>
            <person name="Logacheva M.D."/>
        </authorList>
    </citation>
    <scope>NUCLEOTIDE SEQUENCE [LARGE SCALE GENOMIC DNA]</scope>
</reference>
<evidence type="ECO:0000256" key="5">
    <source>
        <dbReference type="ARBA" id="ARBA00023136"/>
    </source>
</evidence>
<feature type="transmembrane region" description="Helical" evidence="7">
    <location>
        <begin position="133"/>
        <end position="153"/>
    </location>
</feature>
<proteinExistence type="inferred from homology"/>
<evidence type="ECO:0000256" key="3">
    <source>
        <dbReference type="ARBA" id="ARBA00022729"/>
    </source>
</evidence>
<dbReference type="Pfam" id="PF06749">
    <property type="entry name" value="DUF1218"/>
    <property type="match status" value="1"/>
</dbReference>
<evidence type="ECO:0000313" key="8">
    <source>
        <dbReference type="EMBL" id="EPS58542.1"/>
    </source>
</evidence>
<keyword evidence="9" id="KW-1185">Reference proteome</keyword>
<gene>
    <name evidence="8" type="ORF">M569_16271</name>
</gene>
<keyword evidence="5 7" id="KW-0472">Membrane</keyword>
<evidence type="ECO:0000256" key="1">
    <source>
        <dbReference type="ARBA" id="ARBA00004127"/>
    </source>
</evidence>
<keyword evidence="4 7" id="KW-1133">Transmembrane helix</keyword>
<sequence length="161" mass="17501">YVEMLKPALFLLYESKMCRKLLCTFAASALIVASDATAGIVGLLAEKIQHPMKPSHQSFVLGMATLSLLGLSHVTTVFSTCCRRPHRAAAKLFLVLTWIVFLVGGVSLVIGALWNRNMSPSEAFLRWHFLSRGGYACFVHGGLAVVHVITATATSPVTRIE</sequence>
<dbReference type="InterPro" id="IPR009606">
    <property type="entry name" value="DEAL/Modifying_wall_lignin1/2"/>
</dbReference>
<feature type="transmembrane region" description="Helical" evidence="7">
    <location>
        <begin position="57"/>
        <end position="80"/>
    </location>
</feature>
<dbReference type="EMBL" id="AUSU01009118">
    <property type="protein sequence ID" value="EPS58542.1"/>
    <property type="molecule type" value="Genomic_DNA"/>
</dbReference>